<dbReference type="OrthoDB" id="9804020at2"/>
<dbReference type="Proteomes" id="UP000232163">
    <property type="component" value="Unassembled WGS sequence"/>
</dbReference>
<dbReference type="InterPro" id="IPR036390">
    <property type="entry name" value="WH_DNA-bd_sf"/>
</dbReference>
<dbReference type="PANTHER" id="PTHR46577">
    <property type="entry name" value="HTH-TYPE TRANSCRIPTIONAL REGULATORY PROTEIN GABR"/>
    <property type="match status" value="1"/>
</dbReference>
<gene>
    <name evidence="7" type="ORF">B5P45_12555</name>
</gene>
<keyword evidence="2" id="KW-0663">Pyridoxal phosphate</keyword>
<keyword evidence="3" id="KW-0805">Transcription regulation</keyword>
<dbReference type="InterPro" id="IPR051446">
    <property type="entry name" value="HTH_trans_reg/aminotransferase"/>
</dbReference>
<keyword evidence="4" id="KW-0238">DNA-binding</keyword>
<dbReference type="Gene3D" id="1.10.10.10">
    <property type="entry name" value="Winged helix-like DNA-binding domain superfamily/Winged helix DNA-binding domain"/>
    <property type="match status" value="1"/>
</dbReference>
<dbReference type="AlphaFoldDB" id="A0A2N9VYV8"/>
<accession>A0A2N9VYV8</accession>
<evidence type="ECO:0000259" key="6">
    <source>
        <dbReference type="PROSITE" id="PS50949"/>
    </source>
</evidence>
<comment type="caution">
    <text evidence="7">The sequence shown here is derived from an EMBL/GenBank/DDBJ whole genome shotgun (WGS) entry which is preliminary data.</text>
</comment>
<dbReference type="PANTHER" id="PTHR46577:SF1">
    <property type="entry name" value="HTH-TYPE TRANSCRIPTIONAL REGULATORY PROTEIN GABR"/>
    <property type="match status" value="1"/>
</dbReference>
<dbReference type="InterPro" id="IPR036388">
    <property type="entry name" value="WH-like_DNA-bd_sf"/>
</dbReference>
<evidence type="ECO:0000256" key="4">
    <source>
        <dbReference type="ARBA" id="ARBA00023125"/>
    </source>
</evidence>
<dbReference type="InterPro" id="IPR000524">
    <property type="entry name" value="Tscrpt_reg_HTH_GntR"/>
</dbReference>
<dbReference type="SUPFAM" id="SSF46785">
    <property type="entry name" value="Winged helix' DNA-binding domain"/>
    <property type="match status" value="1"/>
</dbReference>
<dbReference type="InterPro" id="IPR004839">
    <property type="entry name" value="Aminotransferase_I/II_large"/>
</dbReference>
<dbReference type="InterPro" id="IPR015424">
    <property type="entry name" value="PyrdxlP-dep_Trfase"/>
</dbReference>
<dbReference type="Pfam" id="PF00155">
    <property type="entry name" value="Aminotran_1_2"/>
    <property type="match status" value="1"/>
</dbReference>
<dbReference type="PRINTS" id="PR00035">
    <property type="entry name" value="HTHGNTR"/>
</dbReference>
<dbReference type="KEGG" id="pht:BLM14_26400"/>
<keyword evidence="8" id="KW-1185">Reference proteome</keyword>
<dbReference type="CDD" id="cd00609">
    <property type="entry name" value="AAT_like"/>
    <property type="match status" value="1"/>
</dbReference>
<evidence type="ECO:0000256" key="1">
    <source>
        <dbReference type="ARBA" id="ARBA00005384"/>
    </source>
</evidence>
<dbReference type="EMBL" id="MZMT01000028">
    <property type="protein sequence ID" value="PIO44676.1"/>
    <property type="molecule type" value="Genomic_DNA"/>
</dbReference>
<dbReference type="GO" id="GO:0030170">
    <property type="term" value="F:pyridoxal phosphate binding"/>
    <property type="evidence" value="ECO:0007669"/>
    <property type="project" value="InterPro"/>
</dbReference>
<dbReference type="Gene3D" id="3.40.640.10">
    <property type="entry name" value="Type I PLP-dependent aspartate aminotransferase-like (Major domain)"/>
    <property type="match status" value="1"/>
</dbReference>
<keyword evidence="5" id="KW-0804">Transcription</keyword>
<comment type="similarity">
    <text evidence="1">In the C-terminal section; belongs to the class-I pyridoxal-phosphate-dependent aminotransferase family.</text>
</comment>
<dbReference type="GO" id="GO:0003700">
    <property type="term" value="F:DNA-binding transcription factor activity"/>
    <property type="evidence" value="ECO:0007669"/>
    <property type="project" value="InterPro"/>
</dbReference>
<dbReference type="InterPro" id="IPR015421">
    <property type="entry name" value="PyrdxlP-dep_Trfase_major"/>
</dbReference>
<evidence type="ECO:0000313" key="7">
    <source>
        <dbReference type="EMBL" id="PIO44676.1"/>
    </source>
</evidence>
<dbReference type="CDD" id="cd07377">
    <property type="entry name" value="WHTH_GntR"/>
    <property type="match status" value="1"/>
</dbReference>
<dbReference type="PROSITE" id="PS50949">
    <property type="entry name" value="HTH_GNTR"/>
    <property type="match status" value="1"/>
</dbReference>
<dbReference type="GO" id="GO:0003677">
    <property type="term" value="F:DNA binding"/>
    <property type="evidence" value="ECO:0007669"/>
    <property type="project" value="UniProtKB-KW"/>
</dbReference>
<evidence type="ECO:0000256" key="3">
    <source>
        <dbReference type="ARBA" id="ARBA00023015"/>
    </source>
</evidence>
<organism evidence="7 8">
    <name type="scientific">Phyllobacterium zundukense</name>
    <dbReference type="NCBI Taxonomy" id="1867719"/>
    <lineage>
        <taxon>Bacteria</taxon>
        <taxon>Pseudomonadati</taxon>
        <taxon>Pseudomonadota</taxon>
        <taxon>Alphaproteobacteria</taxon>
        <taxon>Hyphomicrobiales</taxon>
        <taxon>Phyllobacteriaceae</taxon>
        <taxon>Phyllobacterium</taxon>
    </lineage>
</organism>
<sequence>MPFLSVQFLVMDGGIVVRSEGLVRVLSFLGDWSRPGEPLYKSLAGAIEACVVRKEMIPGDRLPSERELAAGLGISRTTVLRAFLHLKESGIVVGRKGSGTRVAGAPGAKVSLSRDVRAASRLAPGGQKASSGTVDLSIIAPEAPTAFAQIIADQAAFLLAERDYHPQGLPQLRMLIASRYDNAGLPTTPEQIIITTGAQQAISLVAAAELSRGDRVLIEDPTYHGAIDAYSLAGARLVGAPLGRFGLSPSVTRHMVLSISPRLLHVTPNHQNPTGVVYTSDVRAELAEIADETGLTVLEDDTLSELWFDKEPPPPLASWSRKDRVVTVGSFSKTLWAGLRVGWLRVPPREVGRYVTIKTAADSSAPAALLIP</sequence>
<evidence type="ECO:0000313" key="8">
    <source>
        <dbReference type="Proteomes" id="UP000232163"/>
    </source>
</evidence>
<dbReference type="SMART" id="SM00345">
    <property type="entry name" value="HTH_GNTR"/>
    <property type="match status" value="1"/>
</dbReference>
<evidence type="ECO:0000256" key="5">
    <source>
        <dbReference type="ARBA" id="ARBA00023163"/>
    </source>
</evidence>
<proteinExistence type="inferred from homology"/>
<dbReference type="SUPFAM" id="SSF53383">
    <property type="entry name" value="PLP-dependent transferases"/>
    <property type="match status" value="1"/>
</dbReference>
<dbReference type="Pfam" id="PF00392">
    <property type="entry name" value="GntR"/>
    <property type="match status" value="1"/>
</dbReference>
<evidence type="ECO:0000256" key="2">
    <source>
        <dbReference type="ARBA" id="ARBA00022898"/>
    </source>
</evidence>
<feature type="domain" description="HTH gntR-type" evidence="6">
    <location>
        <begin position="37"/>
        <end position="105"/>
    </location>
</feature>
<protein>
    <recommendedName>
        <fullName evidence="6">HTH gntR-type domain-containing protein</fullName>
    </recommendedName>
</protein>
<name>A0A2N9VYV8_9HYPH</name>
<reference evidence="8" key="1">
    <citation type="journal article" date="2017" name="Int J Environ Stud">
        <title>Does the Miocene-Pliocene relict legume Oxytropis triphylla form nitrogen-fixing nodules with a combination of bacterial strains?</title>
        <authorList>
            <person name="Safronova V."/>
            <person name="Belimov A."/>
            <person name="Sazanova A."/>
            <person name="Kuznetsova I."/>
            <person name="Popova J."/>
            <person name="Andronov E."/>
            <person name="Verkhozina A."/>
            <person name="Tikhonovich I."/>
        </authorList>
    </citation>
    <scope>NUCLEOTIDE SEQUENCE [LARGE SCALE GENOMIC DNA]</scope>
    <source>
        <strain evidence="8">Tri-38</strain>
    </source>
</reference>